<gene>
    <name evidence="11" type="ORF">L1994_00710</name>
</gene>
<accession>A0AAF0FS74</accession>
<dbReference type="SMART" id="SM00382">
    <property type="entry name" value="AAA"/>
    <property type="match status" value="1"/>
</dbReference>
<evidence type="ECO:0000256" key="6">
    <source>
        <dbReference type="ARBA" id="ARBA00058960"/>
    </source>
</evidence>
<dbReference type="Proteomes" id="UP001218895">
    <property type="component" value="Chromosome"/>
</dbReference>
<dbReference type="SUPFAM" id="SSF52540">
    <property type="entry name" value="P-loop containing nucleoside triphosphate hydrolases"/>
    <property type="match status" value="1"/>
</dbReference>
<dbReference type="CDD" id="cd03214">
    <property type="entry name" value="ABC_Iron-Siderophores_B12_Hemin"/>
    <property type="match status" value="1"/>
</dbReference>
<evidence type="ECO:0000256" key="9">
    <source>
        <dbReference type="ARBA" id="ARBA00077139"/>
    </source>
</evidence>
<evidence type="ECO:0000313" key="11">
    <source>
        <dbReference type="EMBL" id="WFN36951.1"/>
    </source>
</evidence>
<keyword evidence="3" id="KW-0547">Nucleotide-binding</keyword>
<dbReference type="FunFam" id="3.40.50.300:FF:000134">
    <property type="entry name" value="Iron-enterobactin ABC transporter ATP-binding protein"/>
    <property type="match status" value="1"/>
</dbReference>
<proteinExistence type="inferred from homology"/>
<dbReference type="PROSITE" id="PS00211">
    <property type="entry name" value="ABC_TRANSPORTER_1"/>
    <property type="match status" value="1"/>
</dbReference>
<evidence type="ECO:0000256" key="8">
    <source>
        <dbReference type="ARBA" id="ARBA00073649"/>
    </source>
</evidence>
<dbReference type="InterPro" id="IPR003439">
    <property type="entry name" value="ABC_transporter-like_ATP-bd"/>
</dbReference>
<evidence type="ECO:0000256" key="3">
    <source>
        <dbReference type="ARBA" id="ARBA00022741"/>
    </source>
</evidence>
<dbReference type="EMBL" id="CP091092">
    <property type="protein sequence ID" value="WFN36951.1"/>
    <property type="molecule type" value="Genomic_DNA"/>
</dbReference>
<reference evidence="11" key="1">
    <citation type="submission" date="2022-01" db="EMBL/GenBank/DDBJ databases">
        <title>Complete genome of Methanomicrobium antiquum DSM 21220.</title>
        <authorList>
            <person name="Chen S.-C."/>
            <person name="You Y.-T."/>
            <person name="Zhou Y.-Z."/>
            <person name="Lai M.-C."/>
        </authorList>
    </citation>
    <scope>NUCLEOTIDE SEQUENCE</scope>
    <source>
        <strain evidence="11">DSM 21220</strain>
    </source>
</reference>
<dbReference type="Pfam" id="PF00005">
    <property type="entry name" value="ABC_tran"/>
    <property type="match status" value="1"/>
</dbReference>
<dbReference type="KEGG" id="manq:L1994_00710"/>
<keyword evidence="4 11" id="KW-0067">ATP-binding</keyword>
<dbReference type="InterPro" id="IPR003593">
    <property type="entry name" value="AAA+_ATPase"/>
</dbReference>
<dbReference type="InterPro" id="IPR050153">
    <property type="entry name" value="Metal_Ion_Import_ABC"/>
</dbReference>
<evidence type="ECO:0000313" key="12">
    <source>
        <dbReference type="Proteomes" id="UP001218895"/>
    </source>
</evidence>
<dbReference type="GeneID" id="79948872"/>
<dbReference type="Gene3D" id="3.40.50.300">
    <property type="entry name" value="P-loop containing nucleotide triphosphate hydrolases"/>
    <property type="match status" value="1"/>
</dbReference>
<dbReference type="EC" id="7.6.2.8" evidence="7"/>
<evidence type="ECO:0000256" key="7">
    <source>
        <dbReference type="ARBA" id="ARBA00066387"/>
    </source>
</evidence>
<dbReference type="PROSITE" id="PS50893">
    <property type="entry name" value="ABC_TRANSPORTER_2"/>
    <property type="match status" value="1"/>
</dbReference>
<dbReference type="GO" id="GO:0005524">
    <property type="term" value="F:ATP binding"/>
    <property type="evidence" value="ECO:0007669"/>
    <property type="project" value="UniProtKB-KW"/>
</dbReference>
<protein>
    <recommendedName>
        <fullName evidence="8">Cobalamin import ATP-binding protein BtuD</fullName>
        <ecNumber evidence="7">7.6.2.8</ecNumber>
    </recommendedName>
    <alternativeName>
        <fullName evidence="9">Vitamin B12-transporting ATPase</fullName>
    </alternativeName>
</protein>
<evidence type="ECO:0000256" key="4">
    <source>
        <dbReference type="ARBA" id="ARBA00022840"/>
    </source>
</evidence>
<dbReference type="AlphaFoldDB" id="A0AAF0FS74"/>
<sequence>MILSVDELQFMYRNKNVLDNIAFSITEGEIVVILGPNGVGKTTLLKCLNRILVPKQGVVKVAGDCISSLEVMEIARRIGYVPQRVETGRLTGFDAVLLGRRPHIGWDITDNDLKIVDAAFSKFMIDHLRLHYIDEMSGGELQMIAIARAFVQEPKILLLDEPTSALDLKNQVEILDKIRNIVTEHNIAAVMTMHDLNTALRYADRFIFLKDRSVHAYGDRSVITEAEIEAVYGLPVSIGELWGVPCVIPQYLCSAIPPDKTDEFSEINPYEKKDGVLI</sequence>
<keyword evidence="12" id="KW-1185">Reference proteome</keyword>
<dbReference type="PANTHER" id="PTHR42734:SF6">
    <property type="entry name" value="MOLYBDATE IMPORT ATP-BINDING PROTEIN MOLC"/>
    <property type="match status" value="1"/>
</dbReference>
<evidence type="ECO:0000259" key="10">
    <source>
        <dbReference type="PROSITE" id="PS50893"/>
    </source>
</evidence>
<feature type="domain" description="ABC transporter" evidence="10">
    <location>
        <begin position="3"/>
        <end position="236"/>
    </location>
</feature>
<comment type="function">
    <text evidence="6">Required for corrinoid utilization. Probably part of the ABC transporter complex BtuCDF involved in cobalamin (vitamin B12) import. Probably responsible for energy coupling to the transport system.</text>
</comment>
<keyword evidence="2" id="KW-0813">Transport</keyword>
<dbReference type="InterPro" id="IPR017871">
    <property type="entry name" value="ABC_transporter-like_CS"/>
</dbReference>
<comment type="similarity">
    <text evidence="1">Belongs to the ABC transporter superfamily.</text>
</comment>
<dbReference type="GO" id="GO:0015420">
    <property type="term" value="F:ABC-type vitamin B12 transporter activity"/>
    <property type="evidence" value="ECO:0007669"/>
    <property type="project" value="UniProtKB-EC"/>
</dbReference>
<comment type="catalytic activity">
    <reaction evidence="5">
        <text>an R-cob(III)alamin(out) + ATP + H2O = an R-cob(III)alamin(in) + ADP + phosphate + H(+)</text>
        <dbReference type="Rhea" id="RHEA:17873"/>
        <dbReference type="ChEBI" id="CHEBI:15377"/>
        <dbReference type="ChEBI" id="CHEBI:15378"/>
        <dbReference type="ChEBI" id="CHEBI:30616"/>
        <dbReference type="ChEBI" id="CHEBI:43474"/>
        <dbReference type="ChEBI" id="CHEBI:140785"/>
        <dbReference type="ChEBI" id="CHEBI:456216"/>
        <dbReference type="EC" id="7.6.2.8"/>
    </reaction>
</comment>
<evidence type="ECO:0000256" key="1">
    <source>
        <dbReference type="ARBA" id="ARBA00005417"/>
    </source>
</evidence>
<dbReference type="GO" id="GO:0016887">
    <property type="term" value="F:ATP hydrolysis activity"/>
    <property type="evidence" value="ECO:0007669"/>
    <property type="project" value="InterPro"/>
</dbReference>
<dbReference type="PANTHER" id="PTHR42734">
    <property type="entry name" value="METAL TRANSPORT SYSTEM ATP-BINDING PROTEIN TM_0124-RELATED"/>
    <property type="match status" value="1"/>
</dbReference>
<dbReference type="RefSeq" id="WP_278099788.1">
    <property type="nucleotide sequence ID" value="NZ_CP091092.1"/>
</dbReference>
<evidence type="ECO:0000256" key="5">
    <source>
        <dbReference type="ARBA" id="ARBA00050590"/>
    </source>
</evidence>
<name>A0AAF0FS74_9EURY</name>
<dbReference type="InterPro" id="IPR027417">
    <property type="entry name" value="P-loop_NTPase"/>
</dbReference>
<evidence type="ECO:0000256" key="2">
    <source>
        <dbReference type="ARBA" id="ARBA00022448"/>
    </source>
</evidence>
<organism evidence="11 12">
    <name type="scientific">Methanomicrobium antiquum</name>
    <dbReference type="NCBI Taxonomy" id="487686"/>
    <lineage>
        <taxon>Archaea</taxon>
        <taxon>Methanobacteriati</taxon>
        <taxon>Methanobacteriota</taxon>
        <taxon>Stenosarchaea group</taxon>
        <taxon>Methanomicrobia</taxon>
        <taxon>Methanomicrobiales</taxon>
        <taxon>Methanomicrobiaceae</taxon>
        <taxon>Methanomicrobium</taxon>
    </lineage>
</organism>